<dbReference type="RefSeq" id="WP_093254312.1">
    <property type="nucleotide sequence ID" value="NZ_FNQM01000008.1"/>
</dbReference>
<keyword evidence="3" id="KW-1185">Reference proteome</keyword>
<dbReference type="InterPro" id="IPR012296">
    <property type="entry name" value="Nuclease_put_TT1808"/>
</dbReference>
<accession>A0A1H4CT78</accession>
<organism evidence="2 3">
    <name type="scientific">Rubrimonas cliftonensis</name>
    <dbReference type="NCBI Taxonomy" id="89524"/>
    <lineage>
        <taxon>Bacteria</taxon>
        <taxon>Pseudomonadati</taxon>
        <taxon>Pseudomonadota</taxon>
        <taxon>Alphaproteobacteria</taxon>
        <taxon>Rhodobacterales</taxon>
        <taxon>Paracoccaceae</taxon>
        <taxon>Rubrimonas</taxon>
    </lineage>
</organism>
<keyword evidence="2" id="KW-0255">Endonuclease</keyword>
<gene>
    <name evidence="2" type="ORF">SAMN05444370_10822</name>
</gene>
<dbReference type="PANTHER" id="PTHR34107:SF4">
    <property type="entry name" value="SLL1222 PROTEIN"/>
    <property type="match status" value="1"/>
</dbReference>
<name>A0A1H4CT78_9RHOB</name>
<evidence type="ECO:0000313" key="2">
    <source>
        <dbReference type="EMBL" id="SEA63630.1"/>
    </source>
</evidence>
<dbReference type="InterPro" id="IPR011335">
    <property type="entry name" value="Restrct_endonuc-II-like"/>
</dbReference>
<dbReference type="GO" id="GO:0004519">
    <property type="term" value="F:endonuclease activity"/>
    <property type="evidence" value="ECO:0007669"/>
    <property type="project" value="UniProtKB-KW"/>
</dbReference>
<sequence length="197" mass="21434">MTLQTLAFKRPATYQDVLDAPAHLVAELLDGALHLQPRPGARHARAASRLGVKLGGFDDDGPGGWWLLDEPEIHLGDHVLVPDLAGWRRANMPAFPDAPAIDLAPDWICEVLSPSTRRLDLGVKRDVYGAHGVSHLWFVDPDAQTLEAFACRGGAWVLLATLTGDAMVRLAPFEEAIFSLSALWPPSKPEPPQSEDI</sequence>
<dbReference type="CDD" id="cd06260">
    <property type="entry name" value="DUF820-like"/>
    <property type="match status" value="1"/>
</dbReference>
<dbReference type="Pfam" id="PF05685">
    <property type="entry name" value="Uma2"/>
    <property type="match status" value="1"/>
</dbReference>
<evidence type="ECO:0000259" key="1">
    <source>
        <dbReference type="Pfam" id="PF05685"/>
    </source>
</evidence>
<feature type="domain" description="Putative restriction endonuclease" evidence="1">
    <location>
        <begin position="24"/>
        <end position="173"/>
    </location>
</feature>
<protein>
    <submittedName>
        <fullName evidence="2">Endonuclease, Uma2 family (Restriction endonuclease fold)</fullName>
    </submittedName>
</protein>
<dbReference type="STRING" id="89524.SAMN05444370_10822"/>
<dbReference type="Gene3D" id="3.90.1570.10">
    <property type="entry name" value="tt1808, chain A"/>
    <property type="match status" value="1"/>
</dbReference>
<dbReference type="Proteomes" id="UP000198703">
    <property type="component" value="Unassembled WGS sequence"/>
</dbReference>
<keyword evidence="2" id="KW-0540">Nuclease</keyword>
<keyword evidence="2" id="KW-0378">Hydrolase</keyword>
<dbReference type="OrthoDB" id="461333at2"/>
<dbReference type="EMBL" id="FNQM01000008">
    <property type="protein sequence ID" value="SEA63630.1"/>
    <property type="molecule type" value="Genomic_DNA"/>
</dbReference>
<dbReference type="SUPFAM" id="SSF52980">
    <property type="entry name" value="Restriction endonuclease-like"/>
    <property type="match status" value="1"/>
</dbReference>
<dbReference type="InterPro" id="IPR008538">
    <property type="entry name" value="Uma2"/>
</dbReference>
<proteinExistence type="predicted"/>
<dbReference type="PANTHER" id="PTHR34107">
    <property type="entry name" value="SLL0198 PROTEIN-RELATED"/>
    <property type="match status" value="1"/>
</dbReference>
<dbReference type="AlphaFoldDB" id="A0A1H4CT78"/>
<evidence type="ECO:0000313" key="3">
    <source>
        <dbReference type="Proteomes" id="UP000198703"/>
    </source>
</evidence>
<reference evidence="2 3" key="1">
    <citation type="submission" date="2016-10" db="EMBL/GenBank/DDBJ databases">
        <authorList>
            <person name="de Groot N.N."/>
        </authorList>
    </citation>
    <scope>NUCLEOTIDE SEQUENCE [LARGE SCALE GENOMIC DNA]</scope>
    <source>
        <strain evidence="2 3">DSM 15345</strain>
    </source>
</reference>